<keyword evidence="1" id="KW-0812">Transmembrane</keyword>
<name>A0ABT5LSB7_9GAMM</name>
<keyword evidence="1" id="KW-0472">Membrane</keyword>
<evidence type="ECO:0000256" key="1">
    <source>
        <dbReference type="SAM" id="Phobius"/>
    </source>
</evidence>
<gene>
    <name evidence="2" type="ORF">PSI14_10215</name>
</gene>
<evidence type="ECO:0000313" key="2">
    <source>
        <dbReference type="EMBL" id="MDC9597220.1"/>
    </source>
</evidence>
<feature type="transmembrane region" description="Helical" evidence="1">
    <location>
        <begin position="7"/>
        <end position="27"/>
    </location>
</feature>
<comment type="caution">
    <text evidence="2">The sequence shown here is derived from an EMBL/GenBank/DDBJ whole genome shotgun (WGS) entry which is preliminary data.</text>
</comment>
<feature type="transmembrane region" description="Helical" evidence="1">
    <location>
        <begin position="56"/>
        <end position="73"/>
    </location>
</feature>
<dbReference type="Proteomes" id="UP001220225">
    <property type="component" value="Unassembled WGS sequence"/>
</dbReference>
<dbReference type="RefSeq" id="WP_273575791.1">
    <property type="nucleotide sequence ID" value="NZ_JAQRFN010000010.1"/>
</dbReference>
<evidence type="ECO:0000313" key="3">
    <source>
        <dbReference type="Proteomes" id="UP001220225"/>
    </source>
</evidence>
<accession>A0ABT5LSB7</accession>
<organism evidence="2 3">
    <name type="scientific">Xenorhabdus anantnagensis</name>
    <dbReference type="NCBI Taxonomy" id="3025875"/>
    <lineage>
        <taxon>Bacteria</taxon>
        <taxon>Pseudomonadati</taxon>
        <taxon>Pseudomonadota</taxon>
        <taxon>Gammaproteobacteria</taxon>
        <taxon>Enterobacterales</taxon>
        <taxon>Morganellaceae</taxon>
        <taxon>Xenorhabdus</taxon>
    </lineage>
</organism>
<dbReference type="EMBL" id="JAQRFN010000010">
    <property type="protein sequence ID" value="MDC9597220.1"/>
    <property type="molecule type" value="Genomic_DNA"/>
</dbReference>
<dbReference type="InterPro" id="IPR022553">
    <property type="entry name" value="DUF2645"/>
</dbReference>
<dbReference type="Pfam" id="PF10840">
    <property type="entry name" value="DUF2645"/>
    <property type="match status" value="1"/>
</dbReference>
<feature type="transmembrane region" description="Helical" evidence="1">
    <location>
        <begin position="80"/>
        <end position="99"/>
    </location>
</feature>
<proteinExistence type="predicted"/>
<sequence>MNKKLSNLLYLVYYVLCLPVIYLSSFFEEEAYIDGVDIKNACVAHRALVVDDIRDVTAPIAALFIIPLLFIAVKLKCKSWLVNVMALSLIAYWAWRFFIRIMLC</sequence>
<reference evidence="2 3" key="1">
    <citation type="submission" date="2023-02" db="EMBL/GenBank/DDBJ databases">
        <title>Entomopathogenic bacteria.</title>
        <authorList>
            <person name="Machado R.A."/>
        </authorList>
    </citation>
    <scope>NUCLEOTIDE SEQUENCE [LARGE SCALE GENOMIC DNA]</scope>
    <source>
        <strain evidence="2 3">XENO-2</strain>
    </source>
</reference>
<protein>
    <submittedName>
        <fullName evidence="2">YjeO family protein</fullName>
    </submittedName>
</protein>
<keyword evidence="1" id="KW-1133">Transmembrane helix</keyword>
<keyword evidence="3" id="KW-1185">Reference proteome</keyword>